<proteinExistence type="inferred from homology"/>
<evidence type="ECO:0000256" key="1">
    <source>
        <dbReference type="ARBA" id="ARBA00009633"/>
    </source>
</evidence>
<dbReference type="GO" id="GO:0086080">
    <property type="term" value="F:protein binding involved in heterotypic cell-cell adhesion"/>
    <property type="evidence" value="ECO:0007669"/>
    <property type="project" value="TreeGrafter"/>
</dbReference>
<keyword evidence="4" id="KW-1133">Transmembrane helix</keyword>
<dbReference type="PROSITE" id="PS51257">
    <property type="entry name" value="PROKAR_LIPOPROTEIN"/>
    <property type="match status" value="1"/>
</dbReference>
<dbReference type="AlphaFoldDB" id="A0A8B6Y5L8"/>
<dbReference type="KEGG" id="cfr:102521595"/>
<feature type="signal peptide" evidence="5">
    <location>
        <begin position="1"/>
        <end position="22"/>
    </location>
</feature>
<evidence type="ECO:0000256" key="5">
    <source>
        <dbReference type="SAM" id="SignalP"/>
    </source>
</evidence>
<dbReference type="GeneID" id="102521595"/>
<feature type="region of interest" description="Disordered" evidence="3">
    <location>
        <begin position="343"/>
        <end position="363"/>
    </location>
</feature>
<reference evidence="8" key="1">
    <citation type="submission" date="2025-08" db="UniProtKB">
        <authorList>
            <consortium name="RefSeq"/>
        </authorList>
    </citation>
    <scope>IDENTIFICATION</scope>
    <source>
        <tissue evidence="8">Ear skin</tissue>
    </source>
</reference>
<comment type="similarity">
    <text evidence="1">Belongs to the Izumo family.</text>
</comment>
<gene>
    <name evidence="8" type="primary">IZUMO1</name>
</gene>
<keyword evidence="4" id="KW-0472">Membrane</keyword>
<name>A0A8B6Y5L8_CAMFR</name>
<accession>A0A8B6Y5L8</accession>
<dbReference type="PANTHER" id="PTHR35540:SF1">
    <property type="entry name" value="IZUMO SPERM-EGG FUSION PROTEIN 1"/>
    <property type="match status" value="1"/>
</dbReference>
<evidence type="ECO:0000313" key="8">
    <source>
        <dbReference type="RefSeq" id="XP_006173916.2"/>
    </source>
</evidence>
<keyword evidence="2 5" id="KW-0732">Signal</keyword>
<dbReference type="SUPFAM" id="SSF48726">
    <property type="entry name" value="Immunoglobulin"/>
    <property type="match status" value="1"/>
</dbReference>
<dbReference type="Proteomes" id="UP000694856">
    <property type="component" value="Chromosome 9"/>
</dbReference>
<dbReference type="GO" id="GO:0005102">
    <property type="term" value="F:signaling receptor binding"/>
    <property type="evidence" value="ECO:0007669"/>
    <property type="project" value="InterPro"/>
</dbReference>
<dbReference type="Pfam" id="PF16706">
    <property type="entry name" value="Izumo-Ig"/>
    <property type="match status" value="1"/>
</dbReference>
<evidence type="ECO:0000256" key="2">
    <source>
        <dbReference type="ARBA" id="ARBA00022729"/>
    </source>
</evidence>
<keyword evidence="4" id="KW-0812">Transmembrane</keyword>
<dbReference type="InterPro" id="IPR036179">
    <property type="entry name" value="Ig-like_dom_sf"/>
</dbReference>
<feature type="chain" id="PRO_5034115010" evidence="5">
    <location>
        <begin position="23"/>
        <end position="363"/>
    </location>
</feature>
<dbReference type="CTD" id="284359"/>
<feature type="compositionally biased region" description="Low complexity" evidence="3">
    <location>
        <begin position="283"/>
        <end position="294"/>
    </location>
</feature>
<protein>
    <submittedName>
        <fullName evidence="8">Izumo sperm-egg fusion protein 1 isoform X2</fullName>
    </submittedName>
</protein>
<dbReference type="GO" id="GO:0005886">
    <property type="term" value="C:plasma membrane"/>
    <property type="evidence" value="ECO:0007669"/>
    <property type="project" value="TreeGrafter"/>
</dbReference>
<keyword evidence="7" id="KW-1185">Reference proteome</keyword>
<dbReference type="InterPro" id="IPR029389">
    <property type="entry name" value="IZUMO"/>
</dbReference>
<feature type="region of interest" description="Disordered" evidence="3">
    <location>
        <begin position="262"/>
        <end position="295"/>
    </location>
</feature>
<sequence length="363" mass="40543">MGQRWLPLLVVALTACLLPAWGCVMCDPKVVEALNSLETDYLPGHLEAKDHKNLMIRVKEAVEDFKNLPIDEDSYMGVVDKPTLEKASWSLLKDMKRVTDSDVKGQLFVKELLWMLHLAKDTFASYAAQFQKEGFCPNKCGLMLQPLIWCSTCQEQVHACRKSLDCGERKVEVHQMEDMILDCELNWHKISQGLTDYSFYRVWGNNSETLMSKGIQPTLTKIMVSPEDAGIYRCELGSVKSSPATIIHFRVTVLPKRIVEEIPSPNTETQDEMAPGEVTLGRPQPSTTLQSQSSKPENVLRSRLVGLLIWGFVVLIAGVVTAILYFGSGKVIDFIKSSWFSTGHGDAQDSGVSAEKTDKSGRK</sequence>
<dbReference type="GO" id="GO:0002080">
    <property type="term" value="C:acrosomal membrane"/>
    <property type="evidence" value="ECO:0007669"/>
    <property type="project" value="TreeGrafter"/>
</dbReference>
<dbReference type="GO" id="GO:0007342">
    <property type="term" value="P:fusion of sperm to egg plasma membrane involved in single fertilization"/>
    <property type="evidence" value="ECO:0007669"/>
    <property type="project" value="InterPro"/>
</dbReference>
<dbReference type="Pfam" id="PF15005">
    <property type="entry name" value="IZUMO"/>
    <property type="match status" value="1"/>
</dbReference>
<dbReference type="Gene3D" id="2.60.40.10">
    <property type="entry name" value="Immunoglobulins"/>
    <property type="match status" value="1"/>
</dbReference>
<dbReference type="InterPro" id="IPR032699">
    <property type="entry name" value="Izumo-Ig"/>
</dbReference>
<evidence type="ECO:0000259" key="6">
    <source>
        <dbReference type="Pfam" id="PF16706"/>
    </source>
</evidence>
<feature type="transmembrane region" description="Helical" evidence="4">
    <location>
        <begin position="304"/>
        <end position="326"/>
    </location>
</feature>
<organism evidence="7 8">
    <name type="scientific">Camelus ferus</name>
    <name type="common">Wild bactrian camel</name>
    <name type="synonym">Camelus bactrianus ferus</name>
    <dbReference type="NCBI Taxonomy" id="419612"/>
    <lineage>
        <taxon>Eukaryota</taxon>
        <taxon>Metazoa</taxon>
        <taxon>Chordata</taxon>
        <taxon>Craniata</taxon>
        <taxon>Vertebrata</taxon>
        <taxon>Euteleostomi</taxon>
        <taxon>Mammalia</taxon>
        <taxon>Eutheria</taxon>
        <taxon>Laurasiatheria</taxon>
        <taxon>Artiodactyla</taxon>
        <taxon>Tylopoda</taxon>
        <taxon>Camelidae</taxon>
        <taxon>Camelus</taxon>
    </lineage>
</organism>
<evidence type="ECO:0000256" key="4">
    <source>
        <dbReference type="SAM" id="Phobius"/>
    </source>
</evidence>
<dbReference type="RefSeq" id="XP_006173916.2">
    <property type="nucleotide sequence ID" value="XM_006173854.3"/>
</dbReference>
<feature type="domain" description="Izumo protein immunoglobulin" evidence="6">
    <location>
        <begin position="169"/>
        <end position="256"/>
    </location>
</feature>
<dbReference type="InterPro" id="IPR013783">
    <property type="entry name" value="Ig-like_fold"/>
</dbReference>
<evidence type="ECO:0000313" key="7">
    <source>
        <dbReference type="Proteomes" id="UP000694856"/>
    </source>
</evidence>
<dbReference type="InterPro" id="IPR032700">
    <property type="entry name" value="IZUMO1"/>
</dbReference>
<evidence type="ECO:0000256" key="3">
    <source>
        <dbReference type="SAM" id="MobiDB-lite"/>
    </source>
</evidence>
<dbReference type="GO" id="GO:0035036">
    <property type="term" value="P:sperm-egg recognition"/>
    <property type="evidence" value="ECO:0007669"/>
    <property type="project" value="InterPro"/>
</dbReference>
<dbReference type="PANTHER" id="PTHR35540">
    <property type="entry name" value="IZUMO SPERM-EGG FUSION PROTEIN 1"/>
    <property type="match status" value="1"/>
</dbReference>